<dbReference type="InterPro" id="IPR029058">
    <property type="entry name" value="AB_hydrolase_fold"/>
</dbReference>
<keyword evidence="3" id="KW-1185">Reference proteome</keyword>
<dbReference type="AlphaFoldDB" id="A0A426QMK8"/>
<dbReference type="Gene3D" id="3.40.50.1820">
    <property type="entry name" value="alpha/beta hydrolase"/>
    <property type="match status" value="1"/>
</dbReference>
<evidence type="ECO:0000259" key="1">
    <source>
        <dbReference type="Pfam" id="PF01738"/>
    </source>
</evidence>
<dbReference type="PANTHER" id="PTHR22946">
    <property type="entry name" value="DIENELACTONE HYDROLASE DOMAIN-CONTAINING PROTEIN-RELATED"/>
    <property type="match status" value="1"/>
</dbReference>
<sequence>MEEEIQPDEIEIPVGRAVLQGDLGIPAAATGIVVFAHGSGSSRFSPRNRWMAQQLNAAGLATLLFDLLTAEEQVIDEQTRELRFDIGLLSDRLAEVVDWASGQAITRGLALGLFGASTGAAAALNAAADRPQVVRAVVSRGGRPDLALDNLPRLQAPTLLIVGGLDHAVIEMNREAAARLHGECRLEIVPGATHLFEEPGKLEAVAGLARDWFGRHLGAHRA</sequence>
<feature type="domain" description="Dienelactone hydrolase" evidence="1">
    <location>
        <begin position="23"/>
        <end position="201"/>
    </location>
</feature>
<comment type="caution">
    <text evidence="2">The sequence shown here is derived from an EMBL/GenBank/DDBJ whole genome shotgun (WGS) entry which is preliminary data.</text>
</comment>
<dbReference type="OrthoDB" id="9810066at2"/>
<organism evidence="2 3">
    <name type="scientific">Thiohalobacter thiocyanaticus</name>
    <dbReference type="NCBI Taxonomy" id="585455"/>
    <lineage>
        <taxon>Bacteria</taxon>
        <taxon>Pseudomonadati</taxon>
        <taxon>Pseudomonadota</taxon>
        <taxon>Gammaproteobacteria</taxon>
        <taxon>Thiohalobacterales</taxon>
        <taxon>Thiohalobacteraceae</taxon>
        <taxon>Thiohalobacter</taxon>
    </lineage>
</organism>
<dbReference type="RefSeq" id="WP_125180214.1">
    <property type="nucleotide sequence ID" value="NZ_QZMU01000001.1"/>
</dbReference>
<dbReference type="SUPFAM" id="SSF53474">
    <property type="entry name" value="alpha/beta-Hydrolases"/>
    <property type="match status" value="1"/>
</dbReference>
<evidence type="ECO:0000313" key="3">
    <source>
        <dbReference type="Proteomes" id="UP000287798"/>
    </source>
</evidence>
<dbReference type="EMBL" id="QZMU01000001">
    <property type="protein sequence ID" value="RRQ22992.1"/>
    <property type="molecule type" value="Genomic_DNA"/>
</dbReference>
<protein>
    <submittedName>
        <fullName evidence="2">Alpha/beta hydrolase</fullName>
    </submittedName>
</protein>
<gene>
    <name evidence="2" type="ORF">D6C00_02795</name>
</gene>
<accession>A0A426QMK8</accession>
<dbReference type="InterPro" id="IPR002925">
    <property type="entry name" value="Dienelactn_hydro"/>
</dbReference>
<dbReference type="InterPro" id="IPR050261">
    <property type="entry name" value="FrsA_esterase"/>
</dbReference>
<keyword evidence="2" id="KW-0378">Hydrolase</keyword>
<dbReference type="GO" id="GO:0016787">
    <property type="term" value="F:hydrolase activity"/>
    <property type="evidence" value="ECO:0007669"/>
    <property type="project" value="UniProtKB-KW"/>
</dbReference>
<dbReference type="Pfam" id="PF01738">
    <property type="entry name" value="DLH"/>
    <property type="match status" value="1"/>
</dbReference>
<dbReference type="Proteomes" id="UP000287798">
    <property type="component" value="Unassembled WGS sequence"/>
</dbReference>
<evidence type="ECO:0000313" key="2">
    <source>
        <dbReference type="EMBL" id="RRQ22992.1"/>
    </source>
</evidence>
<reference evidence="2 3" key="1">
    <citation type="journal article" date="2010" name="Int. J. Syst. Evol. Microbiol.">
        <title>Thiohalobacter thiocyanaticus gen. nov., sp. nov., a moderately halophilic, sulfur-oxidizing gammaproteobacterium from hypersaline lakes, that utilizes thiocyanate.</title>
        <authorList>
            <person name="Sorokin D.Y."/>
            <person name="Kovaleva O.L."/>
            <person name="Tourova T.P."/>
            <person name="Muyzer G."/>
        </authorList>
    </citation>
    <scope>NUCLEOTIDE SEQUENCE [LARGE SCALE GENOMIC DNA]</scope>
    <source>
        <strain evidence="2 3">Hrh1</strain>
    </source>
</reference>
<name>A0A426QMK8_9GAMM</name>
<proteinExistence type="predicted"/>